<comment type="caution">
    <text evidence="3">The sequence shown here is derived from an EMBL/GenBank/DDBJ whole genome shotgun (WGS) entry which is preliminary data.</text>
</comment>
<keyword evidence="1" id="KW-0472">Membrane</keyword>
<keyword evidence="4" id="KW-1185">Reference proteome</keyword>
<reference evidence="3 4" key="1">
    <citation type="submission" date="2016-01" db="EMBL/GenBank/DDBJ databases">
        <title>Whole genome sequencing of Myroides marinus L41.</title>
        <authorList>
            <person name="Hong K.W."/>
        </authorList>
    </citation>
    <scope>NUCLEOTIDE SEQUENCE [LARGE SCALE GENOMIC DNA]</scope>
    <source>
        <strain evidence="3 4">L41</strain>
    </source>
</reference>
<dbReference type="Pfam" id="PF12158">
    <property type="entry name" value="DUF3592"/>
    <property type="match status" value="1"/>
</dbReference>
<sequence>MDIESSLKSDTAKKVFVIVIVIFAICVYKFIYLDYITKNEAKSIVYNEYIQVEAEIIGSERTGRRGRNITWILKYKDINGTAYKGKQRMDTFFSKSLGEKLIIYYNPSNPNEFVSEKEYKEVMN</sequence>
<dbReference type="AlphaFoldDB" id="A0A161S1X0"/>
<keyword evidence="1" id="KW-0812">Transmembrane</keyword>
<dbReference type="OrthoDB" id="9992697at2"/>
<dbReference type="EMBL" id="LQNU01000065">
    <property type="protein sequence ID" value="KZE78254.1"/>
    <property type="molecule type" value="Genomic_DNA"/>
</dbReference>
<dbReference type="Proteomes" id="UP000076630">
    <property type="component" value="Unassembled WGS sequence"/>
</dbReference>
<gene>
    <name evidence="3" type="ORF">AV926_12415</name>
</gene>
<evidence type="ECO:0000259" key="2">
    <source>
        <dbReference type="Pfam" id="PF12158"/>
    </source>
</evidence>
<dbReference type="RefSeq" id="WP_038984512.1">
    <property type="nucleotide sequence ID" value="NZ_JWJO01000003.1"/>
</dbReference>
<evidence type="ECO:0000256" key="1">
    <source>
        <dbReference type="SAM" id="Phobius"/>
    </source>
</evidence>
<accession>A0A161S1X0</accession>
<evidence type="ECO:0000313" key="4">
    <source>
        <dbReference type="Proteomes" id="UP000076630"/>
    </source>
</evidence>
<feature type="domain" description="DUF3592" evidence="2">
    <location>
        <begin position="52"/>
        <end position="116"/>
    </location>
</feature>
<evidence type="ECO:0000313" key="3">
    <source>
        <dbReference type="EMBL" id="KZE78254.1"/>
    </source>
</evidence>
<name>A0A161S1X0_9FLAO</name>
<protein>
    <recommendedName>
        <fullName evidence="2">DUF3592 domain-containing protein</fullName>
    </recommendedName>
</protein>
<feature type="transmembrane region" description="Helical" evidence="1">
    <location>
        <begin position="15"/>
        <end position="33"/>
    </location>
</feature>
<organism evidence="3 4">
    <name type="scientific">Myroides marinus</name>
    <dbReference type="NCBI Taxonomy" id="703342"/>
    <lineage>
        <taxon>Bacteria</taxon>
        <taxon>Pseudomonadati</taxon>
        <taxon>Bacteroidota</taxon>
        <taxon>Flavobacteriia</taxon>
        <taxon>Flavobacteriales</taxon>
        <taxon>Flavobacteriaceae</taxon>
        <taxon>Myroides</taxon>
    </lineage>
</organism>
<dbReference type="InterPro" id="IPR021994">
    <property type="entry name" value="DUF3592"/>
</dbReference>
<proteinExistence type="predicted"/>
<keyword evidence="1" id="KW-1133">Transmembrane helix</keyword>